<sequence>LQKLVIRRLFELQKMNLSRTGYRLRSHIAKALQRRCKAIRRAVKRYNAIAVKLTPPQATLDWSQVSHYVFLEEFELLRGSRQDLVDKRWANASIRLALKQDLRIQRAKEEITICNREIRRVHTGIHDEHIFFARRLEELKNLKSPIYHPVLDYVKRQKGVNFQILARLRKIHEMPGFTGDPTPGIKKGGASESPVDNNTTSLQAVQVQQELEADDSHLQAVDDDLDDLDDEHARDVVQMIDYVAELPRQND</sequence>
<feature type="non-terminal residue" evidence="2">
    <location>
        <position position="1"/>
    </location>
</feature>
<dbReference type="EMBL" id="MU157964">
    <property type="protein sequence ID" value="KAF9522027.1"/>
    <property type="molecule type" value="Genomic_DNA"/>
</dbReference>
<accession>A0A9P6E3W5</accession>
<dbReference type="OrthoDB" id="2676448at2759"/>
<reference evidence="2" key="1">
    <citation type="submission" date="2020-11" db="EMBL/GenBank/DDBJ databases">
        <authorList>
            <consortium name="DOE Joint Genome Institute"/>
            <person name="Ahrendt S."/>
            <person name="Riley R."/>
            <person name="Andreopoulos W."/>
            <person name="Labutti K."/>
            <person name="Pangilinan J."/>
            <person name="Ruiz-Duenas F.J."/>
            <person name="Barrasa J.M."/>
            <person name="Sanchez-Garcia M."/>
            <person name="Camarero S."/>
            <person name="Miyauchi S."/>
            <person name="Serrano A."/>
            <person name="Linde D."/>
            <person name="Babiker R."/>
            <person name="Drula E."/>
            <person name="Ayuso-Fernandez I."/>
            <person name="Pacheco R."/>
            <person name="Padilla G."/>
            <person name="Ferreira P."/>
            <person name="Barriuso J."/>
            <person name="Kellner H."/>
            <person name="Castanera R."/>
            <person name="Alfaro M."/>
            <person name="Ramirez L."/>
            <person name="Pisabarro A.G."/>
            <person name="Kuo A."/>
            <person name="Tritt A."/>
            <person name="Lipzen A."/>
            <person name="He G."/>
            <person name="Yan M."/>
            <person name="Ng V."/>
            <person name="Cullen D."/>
            <person name="Martin F."/>
            <person name="Rosso M.-N."/>
            <person name="Henrissat B."/>
            <person name="Hibbett D."/>
            <person name="Martinez A.T."/>
            <person name="Grigoriev I.V."/>
        </authorList>
    </citation>
    <scope>NUCLEOTIDE SEQUENCE</scope>
    <source>
        <strain evidence="2">CBS 506.95</strain>
    </source>
</reference>
<evidence type="ECO:0000256" key="1">
    <source>
        <dbReference type="SAM" id="MobiDB-lite"/>
    </source>
</evidence>
<gene>
    <name evidence="2" type="ORF">CPB83DRAFT_920308</name>
</gene>
<keyword evidence="3" id="KW-1185">Reference proteome</keyword>
<feature type="region of interest" description="Disordered" evidence="1">
    <location>
        <begin position="176"/>
        <end position="200"/>
    </location>
</feature>
<dbReference type="Proteomes" id="UP000807306">
    <property type="component" value="Unassembled WGS sequence"/>
</dbReference>
<evidence type="ECO:0000313" key="2">
    <source>
        <dbReference type="EMBL" id="KAF9522027.1"/>
    </source>
</evidence>
<proteinExistence type="predicted"/>
<dbReference type="AlphaFoldDB" id="A0A9P6E3W5"/>
<evidence type="ECO:0000313" key="3">
    <source>
        <dbReference type="Proteomes" id="UP000807306"/>
    </source>
</evidence>
<comment type="caution">
    <text evidence="2">The sequence shown here is derived from an EMBL/GenBank/DDBJ whole genome shotgun (WGS) entry which is preliminary data.</text>
</comment>
<name>A0A9P6E3W5_9AGAR</name>
<protein>
    <submittedName>
        <fullName evidence="2">Uncharacterized protein</fullName>
    </submittedName>
</protein>
<organism evidence="2 3">
    <name type="scientific">Crepidotus variabilis</name>
    <dbReference type="NCBI Taxonomy" id="179855"/>
    <lineage>
        <taxon>Eukaryota</taxon>
        <taxon>Fungi</taxon>
        <taxon>Dikarya</taxon>
        <taxon>Basidiomycota</taxon>
        <taxon>Agaricomycotina</taxon>
        <taxon>Agaricomycetes</taxon>
        <taxon>Agaricomycetidae</taxon>
        <taxon>Agaricales</taxon>
        <taxon>Agaricineae</taxon>
        <taxon>Crepidotaceae</taxon>
        <taxon>Crepidotus</taxon>
    </lineage>
</organism>